<organism evidence="6 7">
    <name type="scientific">Mycobacterium basiliense</name>
    <dbReference type="NCBI Taxonomy" id="2094119"/>
    <lineage>
        <taxon>Bacteria</taxon>
        <taxon>Bacillati</taxon>
        <taxon>Actinomycetota</taxon>
        <taxon>Actinomycetes</taxon>
        <taxon>Mycobacteriales</taxon>
        <taxon>Mycobacteriaceae</taxon>
        <taxon>Mycobacterium</taxon>
    </lineage>
</organism>
<keyword evidence="3" id="KW-0804">Transcription</keyword>
<evidence type="ECO:0000259" key="5">
    <source>
        <dbReference type="PROSITE" id="PS50125"/>
    </source>
</evidence>
<dbReference type="SUPFAM" id="SSF48452">
    <property type="entry name" value="TPR-like"/>
    <property type="match status" value="1"/>
</dbReference>
<gene>
    <name evidence="6" type="primary">afsR_1</name>
    <name evidence="6" type="ORF">MB901379_01712</name>
</gene>
<dbReference type="InterPro" id="IPR011990">
    <property type="entry name" value="TPR-like_helical_dom_sf"/>
</dbReference>
<dbReference type="Gene3D" id="1.25.40.10">
    <property type="entry name" value="Tetratricopeptide repeat domain"/>
    <property type="match status" value="1"/>
</dbReference>
<dbReference type="InterPro" id="IPR036388">
    <property type="entry name" value="WH-like_DNA-bd_sf"/>
</dbReference>
<dbReference type="OrthoDB" id="4624147at2"/>
<proteinExistence type="predicted"/>
<feature type="domain" description="Guanylate cyclase" evidence="5">
    <location>
        <begin position="11"/>
        <end position="119"/>
    </location>
</feature>
<dbReference type="Pfam" id="PF00196">
    <property type="entry name" value="GerE"/>
    <property type="match status" value="1"/>
</dbReference>
<feature type="domain" description="HTH luxR-type" evidence="4">
    <location>
        <begin position="1024"/>
        <end position="1089"/>
    </location>
</feature>
<dbReference type="EMBL" id="LR130759">
    <property type="protein sequence ID" value="VDM88156.1"/>
    <property type="molecule type" value="Genomic_DNA"/>
</dbReference>
<dbReference type="FunFam" id="1.10.10.10:FF:000553">
    <property type="entry name" value="Transcriptional regulator, LuxR family"/>
    <property type="match status" value="1"/>
</dbReference>
<evidence type="ECO:0000313" key="6">
    <source>
        <dbReference type="EMBL" id="VDM88156.1"/>
    </source>
</evidence>
<dbReference type="InterPro" id="IPR001054">
    <property type="entry name" value="A/G_cyclase"/>
</dbReference>
<dbReference type="PROSITE" id="PS00622">
    <property type="entry name" value="HTH_LUXR_1"/>
    <property type="match status" value="1"/>
</dbReference>
<dbReference type="Proteomes" id="UP000269998">
    <property type="component" value="Chromosome"/>
</dbReference>
<dbReference type="InterPro" id="IPR002182">
    <property type="entry name" value="NB-ARC"/>
</dbReference>
<evidence type="ECO:0000256" key="3">
    <source>
        <dbReference type="ARBA" id="ARBA00023163"/>
    </source>
</evidence>
<evidence type="ECO:0000259" key="4">
    <source>
        <dbReference type="PROSITE" id="PS50043"/>
    </source>
</evidence>
<dbReference type="InterPro" id="IPR027417">
    <property type="entry name" value="P-loop_NTPase"/>
</dbReference>
<dbReference type="Pfam" id="PF25872">
    <property type="entry name" value="HTH_77"/>
    <property type="match status" value="1"/>
</dbReference>
<evidence type="ECO:0000313" key="7">
    <source>
        <dbReference type="Proteomes" id="UP000269998"/>
    </source>
</evidence>
<dbReference type="GO" id="GO:0043531">
    <property type="term" value="F:ADP binding"/>
    <property type="evidence" value="ECO:0007669"/>
    <property type="project" value="InterPro"/>
</dbReference>
<dbReference type="Pfam" id="PF00931">
    <property type="entry name" value="NB-ARC"/>
    <property type="match status" value="1"/>
</dbReference>
<evidence type="ECO:0000256" key="1">
    <source>
        <dbReference type="ARBA" id="ARBA00023015"/>
    </source>
</evidence>
<dbReference type="SUPFAM" id="SSF55073">
    <property type="entry name" value="Nucleotide cyclase"/>
    <property type="match status" value="1"/>
</dbReference>
<dbReference type="GO" id="GO:0009190">
    <property type="term" value="P:cyclic nucleotide biosynthetic process"/>
    <property type="evidence" value="ECO:0007669"/>
    <property type="project" value="InterPro"/>
</dbReference>
<dbReference type="PANTHER" id="PTHR47691:SF3">
    <property type="entry name" value="HTH-TYPE TRANSCRIPTIONAL REGULATOR RV0890C-RELATED"/>
    <property type="match status" value="1"/>
</dbReference>
<name>A0A447GCG2_9MYCO</name>
<dbReference type="InterPro" id="IPR016032">
    <property type="entry name" value="Sig_transdc_resp-reg_C-effctor"/>
</dbReference>
<dbReference type="GO" id="GO:0004016">
    <property type="term" value="F:adenylate cyclase activity"/>
    <property type="evidence" value="ECO:0007669"/>
    <property type="project" value="UniProtKB-ARBA"/>
</dbReference>
<dbReference type="InterPro" id="IPR000792">
    <property type="entry name" value="Tscrpt_reg_LuxR_C"/>
</dbReference>
<protein>
    <submittedName>
        <fullName evidence="6">Regulatory protein AfsR</fullName>
    </submittedName>
</protein>
<dbReference type="GO" id="GO:0003677">
    <property type="term" value="F:DNA binding"/>
    <property type="evidence" value="ECO:0007669"/>
    <property type="project" value="UniProtKB-KW"/>
</dbReference>
<keyword evidence="1" id="KW-0805">Transcription regulation</keyword>
<dbReference type="PANTHER" id="PTHR47691">
    <property type="entry name" value="REGULATOR-RELATED"/>
    <property type="match status" value="1"/>
</dbReference>
<dbReference type="CDD" id="cd06170">
    <property type="entry name" value="LuxR_C_like"/>
    <property type="match status" value="1"/>
</dbReference>
<dbReference type="InterPro" id="IPR058852">
    <property type="entry name" value="HTH_77"/>
</dbReference>
<dbReference type="SUPFAM" id="SSF52540">
    <property type="entry name" value="P-loop containing nucleoside triphosphate hydrolases"/>
    <property type="match status" value="1"/>
</dbReference>
<dbReference type="GO" id="GO:0035556">
    <property type="term" value="P:intracellular signal transduction"/>
    <property type="evidence" value="ECO:0007669"/>
    <property type="project" value="InterPro"/>
</dbReference>
<dbReference type="GO" id="GO:0006355">
    <property type="term" value="P:regulation of DNA-templated transcription"/>
    <property type="evidence" value="ECO:0007669"/>
    <property type="project" value="InterPro"/>
</dbReference>
<evidence type="ECO:0000256" key="2">
    <source>
        <dbReference type="ARBA" id="ARBA00023125"/>
    </source>
</evidence>
<dbReference type="PRINTS" id="PR00364">
    <property type="entry name" value="DISEASERSIST"/>
</dbReference>
<keyword evidence="7" id="KW-1185">Reference proteome</keyword>
<dbReference type="Gene3D" id="3.40.50.300">
    <property type="entry name" value="P-loop containing nucleotide triphosphate hydrolases"/>
    <property type="match status" value="1"/>
</dbReference>
<dbReference type="SUPFAM" id="SSF46894">
    <property type="entry name" value="C-terminal effector domain of the bipartite response regulators"/>
    <property type="match status" value="1"/>
</dbReference>
<dbReference type="RefSeq" id="WP_158016168.1">
    <property type="nucleotide sequence ID" value="NZ_CBCSKE010000015.1"/>
</dbReference>
<dbReference type="InterPro" id="IPR029787">
    <property type="entry name" value="Nucleotide_cyclase"/>
</dbReference>
<dbReference type="AlphaFoldDB" id="A0A447GCG2"/>
<dbReference type="PROSITE" id="PS50043">
    <property type="entry name" value="HTH_LUXR_2"/>
    <property type="match status" value="1"/>
</dbReference>
<dbReference type="PRINTS" id="PR00038">
    <property type="entry name" value="HTHLUXR"/>
</dbReference>
<dbReference type="Gene3D" id="3.30.70.1230">
    <property type="entry name" value="Nucleotide cyclase"/>
    <property type="match status" value="2"/>
</dbReference>
<dbReference type="Gene3D" id="1.10.10.10">
    <property type="entry name" value="Winged helix-like DNA-binding domain superfamily/Winged helix DNA-binding domain"/>
    <property type="match status" value="1"/>
</dbReference>
<sequence>MSKLLPIGTVTLLLADVEGSTRLWGTQPAEMRAAVTRLHAAQSDAVASHDGVLPVEPGEGDSFVIAFARASDAVAAALALQRAQLAPIRLRIGVHTGEAELHQAGYYTGPTVNQATLLRDLAHGGQTVLSGATEDLTVDRLPDGAWLIDLGNHPLGDLRRSERVVQLCHPDLQIEFPPLRTTLRTTDVDVAHGFPVQLTSFIGRAAQIDEVRRLVADHRLVTLTGVGGVGKTRLAVQVAAQAAGEFGGAWYVDLAPITDPDLVPATLARALGLRDQLGHPITDTILSFLRARRALLLLDNCEHLLDATTALVVAVLETCRGVSLLATSREPLGIAGEVRWRVRSLPVSDEACQLFCDRARRVRPDFRLIGDHATAVVEICERLDGLPLAIELAAARVRGLSLGEIIDGLRDRFQLLTGGARTAMARQQTLLASLDWSHTLLSEHERALFRRLGVFVGGFTLDAAQAVAGGAHVQRYQVLDELMLLVDKSLVAADDSGGRTRYRLLETVRQYALEKLDESGDADDVRMRHRDHYAMLAGLLDVPDSADYQRHIEQADTEMDNLRAAFGWSREKADIEIALTLASSLQPVWLTRGRIREGRTWFDTVLADTDHDIYAIAPAVRARALADRAMLDIFVDATAGMAQAQQALAIAREVKDTALLARALTACGLISVVGASVEVAAPYFDEAHGLARRINDRWRLSQILSFQAVDAILAGRPIAVRKAAEEGRDLANAIGDRSRSRWCRLCLGFAQLMQGELAGAVAQFREVANEAEESQDVMHRANSLQGLGYALAYQGHIDAAREAADAALEAAGLGEYFAGMGYSALATAALAAGDVVTAREASESAWHNLGVAMPQSTAVQRAFSAQVALAAGDLVAARRWSDEAVQTAAGRHLAVALTARTRIAIAEGKRDDAERDARRALTCAADLGAYVDLPDVLECLAGLASDAGSHTEAARLFGAAEAIRQRIGLVRFGVYQAGYEASVTALRDAMGELDFDAAWAEGAVLSTEEAIDYAQRLRGRRKRPTSGWESLTPAEFDVVRLVGEGLTNKDIATRLVVSHRTVQTHLTHVYSKLGLTSRVQLAKEAGSRT</sequence>
<keyword evidence="2" id="KW-0238">DNA-binding</keyword>
<dbReference type="KEGG" id="mbai:MB901379_01712"/>
<accession>A0A447GCG2</accession>
<reference evidence="7" key="1">
    <citation type="submission" date="2018-02" db="EMBL/GenBank/DDBJ databases">
        <authorList>
            <person name="Seth-Smith MB H."/>
            <person name="Seth-Smith H."/>
        </authorList>
    </citation>
    <scope>NUCLEOTIDE SEQUENCE [LARGE SCALE GENOMIC DNA]</scope>
</reference>
<dbReference type="SMART" id="SM00421">
    <property type="entry name" value="HTH_LUXR"/>
    <property type="match status" value="1"/>
</dbReference>
<dbReference type="PROSITE" id="PS50125">
    <property type="entry name" value="GUANYLATE_CYCLASE_2"/>
    <property type="match status" value="1"/>
</dbReference>